<name>A0A2T1D7B8_9CYAN</name>
<accession>A0A2T1D7B8</accession>
<dbReference type="OrthoDB" id="525270at2"/>
<dbReference type="RefSeq" id="WP_073074756.1">
    <property type="nucleotide sequence ID" value="NZ_MPPI01000045.1"/>
</dbReference>
<feature type="region of interest" description="Disordered" evidence="1">
    <location>
        <begin position="1"/>
        <end position="36"/>
    </location>
</feature>
<keyword evidence="3" id="KW-1185">Reference proteome</keyword>
<evidence type="ECO:0000313" key="2">
    <source>
        <dbReference type="EMBL" id="PSB16369.1"/>
    </source>
</evidence>
<comment type="caution">
    <text evidence="2">The sequence shown here is derived from an EMBL/GenBank/DDBJ whole genome shotgun (WGS) entry which is preliminary data.</text>
</comment>
<gene>
    <name evidence="2" type="ORF">C7B65_21870</name>
</gene>
<evidence type="ECO:0000313" key="3">
    <source>
        <dbReference type="Proteomes" id="UP000238634"/>
    </source>
</evidence>
<dbReference type="AlphaFoldDB" id="A0A2T1D7B8"/>
<dbReference type="Proteomes" id="UP000238634">
    <property type="component" value="Unassembled WGS sequence"/>
</dbReference>
<evidence type="ECO:0000256" key="1">
    <source>
        <dbReference type="SAM" id="MobiDB-lite"/>
    </source>
</evidence>
<reference evidence="2 3" key="2">
    <citation type="submission" date="2018-03" db="EMBL/GenBank/DDBJ databases">
        <title>The ancient ancestry and fast evolution of plastids.</title>
        <authorList>
            <person name="Moore K.R."/>
            <person name="Magnabosco C."/>
            <person name="Momper L."/>
            <person name="Gold D.A."/>
            <person name="Bosak T."/>
            <person name="Fournier G.P."/>
        </authorList>
    </citation>
    <scope>NUCLEOTIDE SEQUENCE [LARGE SCALE GENOMIC DNA]</scope>
    <source>
        <strain evidence="2 3">ULC007</strain>
    </source>
</reference>
<dbReference type="EMBL" id="PVWG01000043">
    <property type="protein sequence ID" value="PSB16369.1"/>
    <property type="molecule type" value="Genomic_DNA"/>
</dbReference>
<dbReference type="Gene3D" id="3.30.420.40">
    <property type="match status" value="2"/>
</dbReference>
<dbReference type="SUPFAM" id="SSF53067">
    <property type="entry name" value="Actin-like ATPase domain"/>
    <property type="match status" value="1"/>
</dbReference>
<organism evidence="2 3">
    <name type="scientific">Phormidesmis priestleyi ULC007</name>
    <dbReference type="NCBI Taxonomy" id="1920490"/>
    <lineage>
        <taxon>Bacteria</taxon>
        <taxon>Bacillati</taxon>
        <taxon>Cyanobacteriota</taxon>
        <taxon>Cyanophyceae</taxon>
        <taxon>Leptolyngbyales</taxon>
        <taxon>Leptolyngbyaceae</taxon>
        <taxon>Phormidesmis</taxon>
    </lineage>
</organism>
<evidence type="ECO:0008006" key="4">
    <source>
        <dbReference type="Google" id="ProtNLM"/>
    </source>
</evidence>
<dbReference type="InterPro" id="IPR043129">
    <property type="entry name" value="ATPase_NBD"/>
</dbReference>
<dbReference type="CDD" id="cd10227">
    <property type="entry name" value="ASKHA_NBD_ParM-like"/>
    <property type="match status" value="1"/>
</dbReference>
<protein>
    <recommendedName>
        <fullName evidence="4">Actin-like protein N-terminal domain-containing protein</fullName>
    </recommendedName>
</protein>
<sequence>MTSVETRQVKAKKETTIAQPDSPEVESPVRSAPTRSLALDGGNYDLKFWDGTGVPKAIRSIRFQVPQGRDPVRYSDSSPLIELPDGSRYHFGTQAYKYRRQQQTVVENKVDLARLHLYACLEADRAAEDLCQFHLQLHVSTPEPAKSQESLRSQLMGVHEFKRNGIPFRVTVDQVEIEREGLGSYRYAQRLGLIAESGYTIVVDIGGGTWITRLMDAEGDVIDENVMDRGGAYELATAISFDKRLSNLLGTTADPAIVMDGFKTGHNYADTGLSWSLWLDDYLDPWFKGIFQTIKAQYTPYMARVTRFLVTGGSSHLITERLAGRKLFAVMPEPQFANVRGLFPINEGLQLCMTTK</sequence>
<proteinExistence type="predicted"/>
<reference evidence="2 3" key="1">
    <citation type="submission" date="2018-02" db="EMBL/GenBank/DDBJ databases">
        <authorList>
            <person name="Cohen D.B."/>
            <person name="Kent A.D."/>
        </authorList>
    </citation>
    <scope>NUCLEOTIDE SEQUENCE [LARGE SCALE GENOMIC DNA]</scope>
    <source>
        <strain evidence="2 3">ULC007</strain>
    </source>
</reference>